<evidence type="ECO:0000256" key="2">
    <source>
        <dbReference type="SAM" id="Phobius"/>
    </source>
</evidence>
<sequence length="519" mass="50975">MLFPRGTIEEKALLTTTGTTDETVEQPPPSAGSRTARRRRALLGVALGAGLVAVGGVGAATLVKSPAERAAQTAPPPNSLLTAPVVSQVLTPSIAVRAVVYPPAQYNVVPAAASTEVTGLFVSKLGVKQGDTIAAGELLAEVSGQPLFALPGPVPAYRDLKPGSTGPDVAELQDALAGLGHGSGDDDKGAYGPGTAAAVSDFYRGLGYPVPTTGATTQQAVDTAQKAVDADRQTVDSLTAQKKAGAAAPPQTPPPSQQAQQSQQPQTGDLDQQLANARKQLAADQAALGKARAVNGPMVPAAHVLFLPALPATVTAVNGAVGSPVSGTLLSLTSGGLAVTGQLTPAQAAGVKPGMTVELLAEDTNTTIPGTVAELGAPTTAPPAGKMITLGGSAAPGAGSGPAQPGAAGPAAGVPNNQPGGQSYVPVTIVPDTPLSAAMNGKNVRLTVLKAKAGAPVTAVPIAAISTNAAGRTSVTTVDTAGGRTTVPVTTGVTADGMVAVTPADGARLRAGDQVVVGK</sequence>
<dbReference type="AlphaFoldDB" id="A0A6N7KR74"/>
<evidence type="ECO:0000259" key="3">
    <source>
        <dbReference type="Pfam" id="PF01471"/>
    </source>
</evidence>
<feature type="transmembrane region" description="Helical" evidence="2">
    <location>
        <begin position="41"/>
        <end position="63"/>
    </location>
</feature>
<dbReference type="InterPro" id="IPR036366">
    <property type="entry name" value="PGBDSf"/>
</dbReference>
<dbReference type="Proteomes" id="UP000450000">
    <property type="component" value="Unassembled WGS sequence"/>
</dbReference>
<dbReference type="InterPro" id="IPR036365">
    <property type="entry name" value="PGBD-like_sf"/>
</dbReference>
<name>A0A6N7KR74_9ACTN</name>
<keyword evidence="2" id="KW-0812">Transmembrane</keyword>
<keyword evidence="2" id="KW-1133">Transmembrane helix</keyword>
<keyword evidence="5" id="KW-1185">Reference proteome</keyword>
<accession>A0A6N7KR74</accession>
<feature type="compositionally biased region" description="Low complexity" evidence="1">
    <location>
        <begin position="240"/>
        <end position="249"/>
    </location>
</feature>
<feature type="compositionally biased region" description="Low complexity" evidence="1">
    <location>
        <begin position="257"/>
        <end position="268"/>
    </location>
</feature>
<feature type="region of interest" description="Disordered" evidence="1">
    <location>
        <begin position="391"/>
        <end position="419"/>
    </location>
</feature>
<dbReference type="RefSeq" id="WP_153461283.1">
    <property type="nucleotide sequence ID" value="NZ_WBOF01000001.1"/>
</dbReference>
<comment type="caution">
    <text evidence="4">The sequence shown here is derived from an EMBL/GenBank/DDBJ whole genome shotgun (WGS) entry which is preliminary data.</text>
</comment>
<dbReference type="EMBL" id="WBOF01000001">
    <property type="protein sequence ID" value="MQS13069.1"/>
    <property type="molecule type" value="Genomic_DNA"/>
</dbReference>
<gene>
    <name evidence="4" type="ORF">F7Q99_12425</name>
</gene>
<dbReference type="InterPro" id="IPR002477">
    <property type="entry name" value="Peptidoglycan-bd-like"/>
</dbReference>
<dbReference type="OrthoDB" id="3268648at2"/>
<reference evidence="4 5" key="1">
    <citation type="submission" date="2019-09" db="EMBL/GenBank/DDBJ databases">
        <title>Genome Sequences of Streptomyces kaniharaensis ATCC 21070.</title>
        <authorList>
            <person name="Zhu W."/>
            <person name="De Crecy-Lagard V."/>
            <person name="Richards N.G."/>
        </authorList>
    </citation>
    <scope>NUCLEOTIDE SEQUENCE [LARGE SCALE GENOMIC DNA]</scope>
    <source>
        <strain evidence="4 5">SF-557</strain>
    </source>
</reference>
<protein>
    <submittedName>
        <fullName evidence="4">Peptidoglycan-binding protein</fullName>
    </submittedName>
</protein>
<keyword evidence="2" id="KW-0472">Membrane</keyword>
<evidence type="ECO:0000313" key="4">
    <source>
        <dbReference type="EMBL" id="MQS13069.1"/>
    </source>
</evidence>
<evidence type="ECO:0000313" key="5">
    <source>
        <dbReference type="Proteomes" id="UP000450000"/>
    </source>
</evidence>
<dbReference type="SUPFAM" id="SSF47090">
    <property type="entry name" value="PGBD-like"/>
    <property type="match status" value="1"/>
</dbReference>
<feature type="domain" description="Peptidoglycan binding-like" evidence="3">
    <location>
        <begin position="165"/>
        <end position="202"/>
    </location>
</feature>
<dbReference type="Pfam" id="PF01471">
    <property type="entry name" value="PG_binding_1"/>
    <property type="match status" value="1"/>
</dbReference>
<dbReference type="Gene3D" id="1.10.101.10">
    <property type="entry name" value="PGBD-like superfamily/PGBD"/>
    <property type="match status" value="1"/>
</dbReference>
<organism evidence="4 5">
    <name type="scientific">Streptomyces kaniharaensis</name>
    <dbReference type="NCBI Taxonomy" id="212423"/>
    <lineage>
        <taxon>Bacteria</taxon>
        <taxon>Bacillati</taxon>
        <taxon>Actinomycetota</taxon>
        <taxon>Actinomycetes</taxon>
        <taxon>Kitasatosporales</taxon>
        <taxon>Streptomycetaceae</taxon>
        <taxon>Streptomyces</taxon>
    </lineage>
</organism>
<dbReference type="Gene3D" id="2.40.420.20">
    <property type="match status" value="1"/>
</dbReference>
<proteinExistence type="predicted"/>
<feature type="region of interest" description="Disordered" evidence="1">
    <location>
        <begin position="239"/>
        <end position="270"/>
    </location>
</feature>
<feature type="region of interest" description="Disordered" evidence="1">
    <location>
        <begin position="16"/>
        <end position="37"/>
    </location>
</feature>
<evidence type="ECO:0000256" key="1">
    <source>
        <dbReference type="SAM" id="MobiDB-lite"/>
    </source>
</evidence>